<dbReference type="AlphaFoldDB" id="A0AAV4NKX9"/>
<accession>A0AAV4NKX9</accession>
<keyword evidence="2" id="KW-1185">Reference proteome</keyword>
<comment type="caution">
    <text evidence="1">The sequence shown here is derived from an EMBL/GenBank/DDBJ whole genome shotgun (WGS) entry which is preliminary data.</text>
</comment>
<gene>
    <name evidence="1" type="ORF">CEXT_419331</name>
</gene>
<dbReference type="EMBL" id="BPLR01020986">
    <property type="protein sequence ID" value="GIX84606.1"/>
    <property type="molecule type" value="Genomic_DNA"/>
</dbReference>
<dbReference type="Proteomes" id="UP001054945">
    <property type="component" value="Unassembled WGS sequence"/>
</dbReference>
<evidence type="ECO:0000313" key="1">
    <source>
        <dbReference type="EMBL" id="GIX84606.1"/>
    </source>
</evidence>
<name>A0AAV4NKX9_CAEEX</name>
<evidence type="ECO:0000313" key="2">
    <source>
        <dbReference type="Proteomes" id="UP001054945"/>
    </source>
</evidence>
<organism evidence="1 2">
    <name type="scientific">Caerostris extrusa</name>
    <name type="common">Bark spider</name>
    <name type="synonym">Caerostris bankana</name>
    <dbReference type="NCBI Taxonomy" id="172846"/>
    <lineage>
        <taxon>Eukaryota</taxon>
        <taxon>Metazoa</taxon>
        <taxon>Ecdysozoa</taxon>
        <taxon>Arthropoda</taxon>
        <taxon>Chelicerata</taxon>
        <taxon>Arachnida</taxon>
        <taxon>Araneae</taxon>
        <taxon>Araneomorphae</taxon>
        <taxon>Entelegynae</taxon>
        <taxon>Araneoidea</taxon>
        <taxon>Araneidae</taxon>
        <taxon>Caerostris</taxon>
    </lineage>
</organism>
<protein>
    <submittedName>
        <fullName evidence="1">Uncharacterized protein</fullName>
    </submittedName>
</protein>
<reference evidence="1 2" key="1">
    <citation type="submission" date="2021-06" db="EMBL/GenBank/DDBJ databases">
        <title>Caerostris extrusa draft genome.</title>
        <authorList>
            <person name="Kono N."/>
            <person name="Arakawa K."/>
        </authorList>
    </citation>
    <scope>NUCLEOTIDE SEQUENCE [LARGE SCALE GENOMIC DNA]</scope>
</reference>
<sequence>MQSCVSKCELQCVAKCDLLCVLLMNFLDAARNVRAKCALKWFPRCNHVYLNVNCKCDLNELTLTGNINVLSKCHLQCVCTLNWFPNVNPYCTPKFDLECAVK</sequence>
<proteinExistence type="predicted"/>